<feature type="compositionally biased region" description="Basic and acidic residues" evidence="1">
    <location>
        <begin position="114"/>
        <end position="124"/>
    </location>
</feature>
<protein>
    <submittedName>
        <fullName evidence="2">Uncharacterized protein</fullName>
    </submittedName>
</protein>
<dbReference type="EMBL" id="HBFQ01020941">
    <property type="protein sequence ID" value="CAD8840259.1"/>
    <property type="molecule type" value="Transcribed_RNA"/>
</dbReference>
<feature type="region of interest" description="Disordered" evidence="1">
    <location>
        <begin position="401"/>
        <end position="433"/>
    </location>
</feature>
<name>A0A7S1A2T8_NOCSC</name>
<evidence type="ECO:0000256" key="1">
    <source>
        <dbReference type="SAM" id="MobiDB-lite"/>
    </source>
</evidence>
<reference evidence="2" key="1">
    <citation type="submission" date="2021-01" db="EMBL/GenBank/DDBJ databases">
        <authorList>
            <person name="Corre E."/>
            <person name="Pelletier E."/>
            <person name="Niang G."/>
            <person name="Scheremetjew M."/>
            <person name="Finn R."/>
            <person name="Kale V."/>
            <person name="Holt S."/>
            <person name="Cochrane G."/>
            <person name="Meng A."/>
            <person name="Brown T."/>
            <person name="Cohen L."/>
        </authorList>
    </citation>
    <scope>NUCLEOTIDE SEQUENCE</scope>
</reference>
<feature type="region of interest" description="Disordered" evidence="1">
    <location>
        <begin position="83"/>
        <end position="129"/>
    </location>
</feature>
<accession>A0A7S1A2T8</accession>
<feature type="compositionally biased region" description="Basic and acidic residues" evidence="1">
    <location>
        <begin position="218"/>
        <end position="227"/>
    </location>
</feature>
<evidence type="ECO:0000313" key="2">
    <source>
        <dbReference type="EMBL" id="CAD8840259.1"/>
    </source>
</evidence>
<feature type="compositionally biased region" description="Polar residues" evidence="1">
    <location>
        <begin position="231"/>
        <end position="247"/>
    </location>
</feature>
<feature type="compositionally biased region" description="Polar residues" evidence="1">
    <location>
        <begin position="413"/>
        <end position="422"/>
    </location>
</feature>
<sequence>MENDGFAGKPSMKARPPTGTSWAWNSRRSHTPHELALSGQTRHARSSSRNVLDVRRHAAGCQSENILTSVGCHWDLATGQITPAPSPRVEGTWRLGRGRSCPKHRTDPLSQRADSPDELKEKMSPRTSRRVGYTLPSARNTWKLGGTSASPSHMECPMSPNGTRLLTSTRGESSWNVDGAEDMHPASRHRFIKADAPSSPELLYFNDRKHLRPWERRAESAEPELGRRCGSRQSHLGNDTPRMSSQVSLDLPRNYCGSAIDDLSVNESEHTNELGPRFPTPRMDHLPGRVANEVLNQRTKDPVPDAFTFFQGASNSRRNFASSSEVFAACSDEVSVRQVPVCSVDLSENVACDLGAEAASVASSMRYVPVNADFSRRFEKMRVKPVPSRFQEVDTCSTASTATPLSSRRGRFTPTSATSSGCRTPRGMRAHLT</sequence>
<proteinExistence type="predicted"/>
<feature type="region of interest" description="Disordered" evidence="1">
    <location>
        <begin position="218"/>
        <end position="247"/>
    </location>
</feature>
<gene>
    <name evidence="2" type="ORF">NSCI0253_LOCUS14607</name>
</gene>
<feature type="region of interest" description="Disordered" evidence="1">
    <location>
        <begin position="1"/>
        <end position="51"/>
    </location>
</feature>
<dbReference type="AlphaFoldDB" id="A0A7S1A2T8"/>
<organism evidence="2">
    <name type="scientific">Noctiluca scintillans</name>
    <name type="common">Sea sparkle</name>
    <name type="synonym">Red tide dinoflagellate</name>
    <dbReference type="NCBI Taxonomy" id="2966"/>
    <lineage>
        <taxon>Eukaryota</taxon>
        <taxon>Sar</taxon>
        <taxon>Alveolata</taxon>
        <taxon>Dinophyceae</taxon>
        <taxon>Noctilucales</taxon>
        <taxon>Noctilucaceae</taxon>
        <taxon>Noctiluca</taxon>
    </lineage>
</organism>